<evidence type="ECO:0000256" key="3">
    <source>
        <dbReference type="ARBA" id="ARBA00022692"/>
    </source>
</evidence>
<comment type="similarity">
    <text evidence="2">Belongs to the TMEM86 family.</text>
</comment>
<organism evidence="6 7">
    <name type="scientific">Roseateles depolymerans</name>
    <dbReference type="NCBI Taxonomy" id="76731"/>
    <lineage>
        <taxon>Bacteria</taxon>
        <taxon>Pseudomonadati</taxon>
        <taxon>Pseudomonadota</taxon>
        <taxon>Betaproteobacteria</taxon>
        <taxon>Burkholderiales</taxon>
        <taxon>Sphaerotilaceae</taxon>
        <taxon>Roseateles</taxon>
    </lineage>
</organism>
<dbReference type="AlphaFoldDB" id="A0A0U3MKW4"/>
<dbReference type="PANTHER" id="PTHR31885:SF6">
    <property type="entry name" value="GH04784P"/>
    <property type="match status" value="1"/>
</dbReference>
<dbReference type="GO" id="GO:0016787">
    <property type="term" value="F:hydrolase activity"/>
    <property type="evidence" value="ECO:0007669"/>
    <property type="project" value="TreeGrafter"/>
</dbReference>
<dbReference type="Pfam" id="PF07947">
    <property type="entry name" value="YhhN"/>
    <property type="match status" value="1"/>
</dbReference>
<dbReference type="GO" id="GO:0016020">
    <property type="term" value="C:membrane"/>
    <property type="evidence" value="ECO:0007669"/>
    <property type="project" value="UniProtKB-SubCell"/>
</dbReference>
<keyword evidence="4" id="KW-1133">Transmembrane helix</keyword>
<keyword evidence="3 6" id="KW-0812">Transmembrane</keyword>
<evidence type="ECO:0000256" key="1">
    <source>
        <dbReference type="ARBA" id="ARBA00004141"/>
    </source>
</evidence>
<dbReference type="InterPro" id="IPR012506">
    <property type="entry name" value="TMEM86B-like"/>
</dbReference>
<evidence type="ECO:0000256" key="4">
    <source>
        <dbReference type="ARBA" id="ARBA00022989"/>
    </source>
</evidence>
<keyword evidence="5" id="KW-0472">Membrane</keyword>
<sequence>MPAMTAAVPRTSISLPLLTLISASLAIMALSQPPQLPAAWGFVFKPLTTLLIVWHAWRRGGAAPGLARWLLAGLMFSLVGDIALLFPVSGFVPGLIGFLIAHVCYILGFCSRVRFGAVRWPFLLFGLVAAMVLGRLWAFVPADLQGAVLVYVVALTLMASQAWAWWRHSVRDPQELRARWAAWGGTLFVFSDAMLAIDRFAGPVSQASLWVLASYWPAQWCMAQSLGRPAELSAA</sequence>
<dbReference type="Proteomes" id="UP000060699">
    <property type="component" value="Chromosome"/>
</dbReference>
<gene>
    <name evidence="6" type="ORF">RD2015_451</name>
</gene>
<accession>A0A0U3MKW4</accession>
<dbReference type="PANTHER" id="PTHR31885">
    <property type="entry name" value="GH04784P"/>
    <property type="match status" value="1"/>
</dbReference>
<reference evidence="6 7" key="1">
    <citation type="submission" date="2015-12" db="EMBL/GenBank/DDBJ databases">
        <title>Complete genome of Roseateles depolymerans KCTC 42856.</title>
        <authorList>
            <person name="Kim K.M."/>
        </authorList>
    </citation>
    <scope>NUCLEOTIDE SEQUENCE [LARGE SCALE GENOMIC DNA]</scope>
    <source>
        <strain evidence="6 7">KCTC 42856</strain>
    </source>
</reference>
<evidence type="ECO:0000256" key="2">
    <source>
        <dbReference type="ARBA" id="ARBA00007375"/>
    </source>
</evidence>
<evidence type="ECO:0000313" key="7">
    <source>
        <dbReference type="Proteomes" id="UP000060699"/>
    </source>
</evidence>
<dbReference type="STRING" id="76731.RD2015_451"/>
<dbReference type="EMBL" id="CP013729">
    <property type="protein sequence ID" value="ALV04954.1"/>
    <property type="molecule type" value="Genomic_DNA"/>
</dbReference>
<name>A0A0U3MKW4_9BURK</name>
<keyword evidence="7" id="KW-1185">Reference proteome</keyword>
<protein>
    <submittedName>
        <fullName evidence="6">Transmembrane protein 86A</fullName>
    </submittedName>
</protein>
<evidence type="ECO:0000256" key="5">
    <source>
        <dbReference type="ARBA" id="ARBA00023136"/>
    </source>
</evidence>
<dbReference type="KEGG" id="rdp:RD2015_451"/>
<evidence type="ECO:0000313" key="6">
    <source>
        <dbReference type="EMBL" id="ALV04954.1"/>
    </source>
</evidence>
<proteinExistence type="inferred from homology"/>
<comment type="subcellular location">
    <subcellularLocation>
        <location evidence="1">Membrane</location>
        <topology evidence="1">Multi-pass membrane protein</topology>
    </subcellularLocation>
</comment>